<reference evidence="1" key="2">
    <citation type="submission" date="2023-01" db="EMBL/GenBank/DDBJ databases">
        <title>Draft genome sequence of Algimonas ampicilliniresistens strain NBRC 108219.</title>
        <authorList>
            <person name="Sun Q."/>
            <person name="Mori K."/>
        </authorList>
    </citation>
    <scope>NUCLEOTIDE SEQUENCE</scope>
    <source>
        <strain evidence="1">NBRC 108219</strain>
    </source>
</reference>
<accession>A0ABQ5VCK3</accession>
<organism evidence="1 2">
    <name type="scientific">Algimonas ampicilliniresistens</name>
    <dbReference type="NCBI Taxonomy" id="1298735"/>
    <lineage>
        <taxon>Bacteria</taxon>
        <taxon>Pseudomonadati</taxon>
        <taxon>Pseudomonadota</taxon>
        <taxon>Alphaproteobacteria</taxon>
        <taxon>Maricaulales</taxon>
        <taxon>Robiginitomaculaceae</taxon>
        <taxon>Algimonas</taxon>
    </lineage>
</organism>
<keyword evidence="2" id="KW-1185">Reference proteome</keyword>
<evidence type="ECO:0000313" key="1">
    <source>
        <dbReference type="EMBL" id="GLQ24807.1"/>
    </source>
</evidence>
<comment type="caution">
    <text evidence="1">The sequence shown here is derived from an EMBL/GenBank/DDBJ whole genome shotgun (WGS) entry which is preliminary data.</text>
</comment>
<proteinExistence type="predicted"/>
<dbReference type="RefSeq" id="WP_284391657.1">
    <property type="nucleotide sequence ID" value="NZ_BSNK01000002.1"/>
</dbReference>
<name>A0ABQ5VCK3_9PROT</name>
<gene>
    <name evidence="1" type="ORF">GCM10007853_26810</name>
</gene>
<sequence length="134" mass="14699">MLLRVTCFALATCLLGCVTQTDKMDSAIYSATLTDQPDNATRDLIRTYVFDTLGPDYIVDVGTLTRTDRLTAQDRGRGSAIGQPVLVPDVVFRLELTETEQGSICRLVPDAQVGDAPVLLFPPDILCRRLPNEI</sequence>
<evidence type="ECO:0000313" key="2">
    <source>
        <dbReference type="Proteomes" id="UP001161391"/>
    </source>
</evidence>
<reference evidence="1" key="1">
    <citation type="journal article" date="2014" name="Int. J. Syst. Evol. Microbiol.">
        <title>Complete genome of a new Firmicutes species belonging to the dominant human colonic microbiota ('Ruminococcus bicirculans') reveals two chromosomes and a selective capacity to utilize plant glucans.</title>
        <authorList>
            <consortium name="NISC Comparative Sequencing Program"/>
            <person name="Wegmann U."/>
            <person name="Louis P."/>
            <person name="Goesmann A."/>
            <person name="Henrissat B."/>
            <person name="Duncan S.H."/>
            <person name="Flint H.J."/>
        </authorList>
    </citation>
    <scope>NUCLEOTIDE SEQUENCE</scope>
    <source>
        <strain evidence="1">NBRC 108219</strain>
    </source>
</reference>
<evidence type="ECO:0008006" key="3">
    <source>
        <dbReference type="Google" id="ProtNLM"/>
    </source>
</evidence>
<dbReference type="EMBL" id="BSNK01000002">
    <property type="protein sequence ID" value="GLQ24807.1"/>
    <property type="molecule type" value="Genomic_DNA"/>
</dbReference>
<dbReference type="Proteomes" id="UP001161391">
    <property type="component" value="Unassembled WGS sequence"/>
</dbReference>
<protein>
    <recommendedName>
        <fullName evidence="3">Lipoprotein</fullName>
    </recommendedName>
</protein>